<proteinExistence type="predicted"/>
<dbReference type="Proteomes" id="UP001187343">
    <property type="component" value="Unassembled WGS sequence"/>
</dbReference>
<feature type="region of interest" description="Disordered" evidence="1">
    <location>
        <begin position="136"/>
        <end position="162"/>
    </location>
</feature>
<reference evidence="2" key="1">
    <citation type="submission" date="2023-08" db="EMBL/GenBank/DDBJ databases">
        <title>Chromosome-level Genome Assembly of mud carp (Cirrhinus molitorella).</title>
        <authorList>
            <person name="Liu H."/>
        </authorList>
    </citation>
    <scope>NUCLEOTIDE SEQUENCE</scope>
    <source>
        <strain evidence="2">Prfri</strain>
        <tissue evidence="2">Muscle</tissue>
    </source>
</reference>
<dbReference type="EMBL" id="JAUYZG010000018">
    <property type="protein sequence ID" value="KAK2881765.1"/>
    <property type="molecule type" value="Genomic_DNA"/>
</dbReference>
<keyword evidence="3" id="KW-1185">Reference proteome</keyword>
<accession>A0AA88PDC5</accession>
<protein>
    <submittedName>
        <fullName evidence="2">Uncharacterized protein</fullName>
    </submittedName>
</protein>
<gene>
    <name evidence="2" type="ORF">Q8A67_019033</name>
</gene>
<comment type="caution">
    <text evidence="2">The sequence shown here is derived from an EMBL/GenBank/DDBJ whole genome shotgun (WGS) entry which is preliminary data.</text>
</comment>
<evidence type="ECO:0000256" key="1">
    <source>
        <dbReference type="SAM" id="MobiDB-lite"/>
    </source>
</evidence>
<evidence type="ECO:0000313" key="2">
    <source>
        <dbReference type="EMBL" id="KAK2881765.1"/>
    </source>
</evidence>
<feature type="compositionally biased region" description="Low complexity" evidence="1">
    <location>
        <begin position="136"/>
        <end position="146"/>
    </location>
</feature>
<evidence type="ECO:0000313" key="3">
    <source>
        <dbReference type="Proteomes" id="UP001187343"/>
    </source>
</evidence>
<organism evidence="2 3">
    <name type="scientific">Cirrhinus molitorella</name>
    <name type="common">mud carp</name>
    <dbReference type="NCBI Taxonomy" id="172907"/>
    <lineage>
        <taxon>Eukaryota</taxon>
        <taxon>Metazoa</taxon>
        <taxon>Chordata</taxon>
        <taxon>Craniata</taxon>
        <taxon>Vertebrata</taxon>
        <taxon>Euteleostomi</taxon>
        <taxon>Actinopterygii</taxon>
        <taxon>Neopterygii</taxon>
        <taxon>Teleostei</taxon>
        <taxon>Ostariophysi</taxon>
        <taxon>Cypriniformes</taxon>
        <taxon>Cyprinidae</taxon>
        <taxon>Labeoninae</taxon>
        <taxon>Labeonini</taxon>
        <taxon>Cirrhinus</taxon>
    </lineage>
</organism>
<sequence>MLASNASKYEEHMQDLAEKTLARVRLRLEAVFFVIPDFPKYLRYWDEKRHCKAKWNKKDYVELHLPTQTPSAAALAASHQGNICAQIEELELMYSHNLKYREHGMPSSERCVEHRVPRVMPKDHCPCCRTNPTSAAMTTTSSSGGAENRCLGRARGPTGGRG</sequence>
<dbReference type="AlphaFoldDB" id="A0AA88PDC5"/>
<name>A0AA88PDC5_9TELE</name>